<proteinExistence type="inferred from homology"/>
<keyword evidence="6" id="KW-1185">Reference proteome</keyword>
<dbReference type="Proteomes" id="UP000523955">
    <property type="component" value="Unassembled WGS sequence"/>
</dbReference>
<comment type="caution">
    <text evidence="5">The sequence shown here is derived from an EMBL/GenBank/DDBJ whole genome shotgun (WGS) entry which is preliminary data.</text>
</comment>
<accession>A0A7X0RHE4</accession>
<sequence length="416" mass="45303">MTAADRRFPSDFLWGVASAGHQNEGNNSNSDTWFAELVTPTVFSEPSGQACNGYELWREDVALAAGLGLTAYRFSVEWARVEPSEGAWSQEALDHYGAIVRECRARGMAPVVTFQHFTAPHWFAMRSGWLDPEAPALFARFCDKVMEAFGDRIAVAVTMNEPNLARLLSWLELPEFVRGLERATLEAATAATGVAAYRLGNVMVPEEMDAIADGMEAGHVAARAAIKARRADLPVGLSLAVIDDVVVGDDASVRDRKRAEVYERWLELARDDDFIGVQNYERVPYDGNGAVPPAEGVPVNQMGSAIEPLSLGGAVRYAHEATGVPVLVTEHGMSTADDTERAAFIEPSLDGLLDVMEAGVPVLGYLHWTLMDNFEWVFGYGHQLGLHEVDRETFVRTPKPSAGVYAAFVKAQVTGA</sequence>
<gene>
    <name evidence="5" type="ORF">H5V45_12965</name>
</gene>
<dbReference type="EMBL" id="JACKXE010000001">
    <property type="protein sequence ID" value="MBB6628232.1"/>
    <property type="molecule type" value="Genomic_DNA"/>
</dbReference>
<reference evidence="5 6" key="1">
    <citation type="submission" date="2020-08" db="EMBL/GenBank/DDBJ databases">
        <authorList>
            <person name="Seo M.-J."/>
        </authorList>
    </citation>
    <scope>NUCLEOTIDE SEQUENCE [LARGE SCALE GENOMIC DNA]</scope>
    <source>
        <strain evidence="5 6">KIGAM211</strain>
    </source>
</reference>
<evidence type="ECO:0000256" key="3">
    <source>
        <dbReference type="ARBA" id="ARBA00023295"/>
    </source>
</evidence>
<dbReference type="RefSeq" id="WP_185253312.1">
    <property type="nucleotide sequence ID" value="NZ_JACKXE010000001.1"/>
</dbReference>
<dbReference type="AlphaFoldDB" id="A0A7X0RHE4"/>
<dbReference type="GO" id="GO:0005829">
    <property type="term" value="C:cytosol"/>
    <property type="evidence" value="ECO:0007669"/>
    <property type="project" value="TreeGrafter"/>
</dbReference>
<dbReference type="InterPro" id="IPR017853">
    <property type="entry name" value="GH"/>
</dbReference>
<protein>
    <submittedName>
        <fullName evidence="5">Glycoside hydrolase family 1 protein</fullName>
    </submittedName>
</protein>
<evidence type="ECO:0000256" key="4">
    <source>
        <dbReference type="RuleBase" id="RU003690"/>
    </source>
</evidence>
<dbReference type="PANTHER" id="PTHR10353:SF36">
    <property type="entry name" value="LP05116P"/>
    <property type="match status" value="1"/>
</dbReference>
<evidence type="ECO:0000313" key="5">
    <source>
        <dbReference type="EMBL" id="MBB6628232.1"/>
    </source>
</evidence>
<evidence type="ECO:0000313" key="6">
    <source>
        <dbReference type="Proteomes" id="UP000523955"/>
    </source>
</evidence>
<evidence type="ECO:0000256" key="2">
    <source>
        <dbReference type="ARBA" id="ARBA00022801"/>
    </source>
</evidence>
<keyword evidence="2 5" id="KW-0378">Hydrolase</keyword>
<dbReference type="SUPFAM" id="SSF51445">
    <property type="entry name" value="(Trans)glycosidases"/>
    <property type="match status" value="1"/>
</dbReference>
<evidence type="ECO:0000256" key="1">
    <source>
        <dbReference type="ARBA" id="ARBA00010838"/>
    </source>
</evidence>
<dbReference type="PANTHER" id="PTHR10353">
    <property type="entry name" value="GLYCOSYL HYDROLASE"/>
    <property type="match status" value="1"/>
</dbReference>
<dbReference type="InterPro" id="IPR001360">
    <property type="entry name" value="Glyco_hydro_1"/>
</dbReference>
<dbReference type="GO" id="GO:0016052">
    <property type="term" value="P:carbohydrate catabolic process"/>
    <property type="evidence" value="ECO:0007669"/>
    <property type="project" value="TreeGrafter"/>
</dbReference>
<dbReference type="Pfam" id="PF00232">
    <property type="entry name" value="Glyco_hydro_1"/>
    <property type="match status" value="2"/>
</dbReference>
<keyword evidence="3" id="KW-0326">Glycosidase</keyword>
<name>A0A7X0RHE4_9ACTN</name>
<dbReference type="Gene3D" id="3.20.20.80">
    <property type="entry name" value="Glycosidases"/>
    <property type="match status" value="1"/>
</dbReference>
<comment type="similarity">
    <text evidence="1 4">Belongs to the glycosyl hydrolase 1 family.</text>
</comment>
<dbReference type="GO" id="GO:0008422">
    <property type="term" value="F:beta-glucosidase activity"/>
    <property type="evidence" value="ECO:0007669"/>
    <property type="project" value="TreeGrafter"/>
</dbReference>
<dbReference type="PRINTS" id="PR00131">
    <property type="entry name" value="GLHYDRLASE1"/>
</dbReference>
<organism evidence="5 6">
    <name type="scientific">Nocardioides luti</name>
    <dbReference type="NCBI Taxonomy" id="2761101"/>
    <lineage>
        <taxon>Bacteria</taxon>
        <taxon>Bacillati</taxon>
        <taxon>Actinomycetota</taxon>
        <taxon>Actinomycetes</taxon>
        <taxon>Propionibacteriales</taxon>
        <taxon>Nocardioidaceae</taxon>
        <taxon>Nocardioides</taxon>
    </lineage>
</organism>